<reference evidence="2" key="1">
    <citation type="journal article" date="2015" name="Nature">
        <title>Complex archaea that bridge the gap between prokaryotes and eukaryotes.</title>
        <authorList>
            <person name="Spang A."/>
            <person name="Saw J.H."/>
            <person name="Jorgensen S.L."/>
            <person name="Zaremba-Niedzwiedzka K."/>
            <person name="Martijn J."/>
            <person name="Lind A.E."/>
            <person name="van Eijk R."/>
            <person name="Schleper C."/>
            <person name="Guy L."/>
            <person name="Ettema T.J."/>
        </authorList>
    </citation>
    <scope>NUCLEOTIDE SEQUENCE</scope>
</reference>
<dbReference type="AlphaFoldDB" id="A0A0F9JVD8"/>
<evidence type="ECO:0000256" key="1">
    <source>
        <dbReference type="SAM" id="Phobius"/>
    </source>
</evidence>
<proteinExistence type="predicted"/>
<gene>
    <name evidence="2" type="ORF">LCGC14_1711890</name>
</gene>
<keyword evidence="1" id="KW-1133">Transmembrane helix</keyword>
<organism evidence="2">
    <name type="scientific">marine sediment metagenome</name>
    <dbReference type="NCBI Taxonomy" id="412755"/>
    <lineage>
        <taxon>unclassified sequences</taxon>
        <taxon>metagenomes</taxon>
        <taxon>ecological metagenomes</taxon>
    </lineage>
</organism>
<protein>
    <submittedName>
        <fullName evidence="2">Uncharacterized protein</fullName>
    </submittedName>
</protein>
<feature type="transmembrane region" description="Helical" evidence="1">
    <location>
        <begin position="12"/>
        <end position="34"/>
    </location>
</feature>
<accession>A0A0F9JVD8</accession>
<name>A0A0F9JVD8_9ZZZZ</name>
<keyword evidence="1" id="KW-0472">Membrane</keyword>
<dbReference type="EMBL" id="LAZR01015278">
    <property type="protein sequence ID" value="KKM13868.1"/>
    <property type="molecule type" value="Genomic_DNA"/>
</dbReference>
<keyword evidence="1" id="KW-0812">Transmembrane</keyword>
<comment type="caution">
    <text evidence="2">The sequence shown here is derived from an EMBL/GenBank/DDBJ whole genome shotgun (WGS) entry which is preliminary data.</text>
</comment>
<evidence type="ECO:0000313" key="2">
    <source>
        <dbReference type="EMBL" id="KKM13868.1"/>
    </source>
</evidence>
<sequence length="50" mass="5065">MAARKGTRIAKDLAFWAAVGLAGVAGVGLFKVVVARIPGPDGLNRFAAAL</sequence>